<reference evidence="1" key="1">
    <citation type="journal article" date="2017" name="Genome Announc.">
        <title>High-Quality Whole-Genome Sequences of the Oligo-Mouse-Microbiota Bacterial Community.</title>
        <authorList>
            <person name="Garzetti D."/>
            <person name="Brugiroux S."/>
            <person name="Bunk B."/>
            <person name="Pukall R."/>
            <person name="McCoy K.D."/>
            <person name="Macpherson A.J."/>
            <person name="Stecher B."/>
        </authorList>
    </citation>
    <scope>NUCLEOTIDE SEQUENCE</scope>
    <source>
        <strain evidence="1">KB18</strain>
    </source>
</reference>
<protein>
    <recommendedName>
        <fullName evidence="5">Transposase</fullName>
    </recommendedName>
</protein>
<sequence length="127" mass="14656">MIDKYRRHFAKLQSAVKFCALKQKNGIKARDLLSNSIYCKADEISFDYFYQKNRNICSDEEDFDAFHGIMAYNIGLTKKGWRRKKAYLLNRTLFGYVRTSQGLNAAVQKGGRKKNAASNVLTSTKRK</sequence>
<dbReference type="EMBL" id="CP021422">
    <property type="protein sequence ID" value="ASB40727.1"/>
    <property type="molecule type" value="Genomic_DNA"/>
</dbReference>
<dbReference type="Proteomes" id="UP000596035">
    <property type="component" value="Chromosome"/>
</dbReference>
<dbReference type="KEGG" id="amur:ADH66_08695"/>
<dbReference type="RefSeq" id="WP_066533472.1">
    <property type="nucleotide sequence ID" value="NZ_CP021422.1"/>
</dbReference>
<evidence type="ECO:0000313" key="4">
    <source>
        <dbReference type="Proteomes" id="UP000596035"/>
    </source>
</evidence>
<reference evidence="2 4" key="3">
    <citation type="submission" date="2020-11" db="EMBL/GenBank/DDBJ databases">
        <title>Closed and high quality bacterial genomes of the OMM12 community.</title>
        <authorList>
            <person name="Marbouty M."/>
            <person name="Lamy-Besnier Q."/>
            <person name="Debarbieux L."/>
            <person name="Koszul R."/>
        </authorList>
    </citation>
    <scope>NUCLEOTIDE SEQUENCE [LARGE SCALE GENOMIC DNA]</scope>
    <source>
        <strain evidence="2 4">KB18</strain>
    </source>
</reference>
<evidence type="ECO:0000313" key="2">
    <source>
        <dbReference type="EMBL" id="QQR30007.1"/>
    </source>
</evidence>
<gene>
    <name evidence="1" type="ORF">ADH66_08695</name>
    <name evidence="2" type="ORF">I5Q82_18740</name>
</gene>
<evidence type="ECO:0000313" key="3">
    <source>
        <dbReference type="Proteomes" id="UP000196710"/>
    </source>
</evidence>
<name>A0A1Z2XQI8_9FIRM</name>
<dbReference type="Proteomes" id="UP000196710">
    <property type="component" value="Chromosome"/>
</dbReference>
<organism evidence="2 4">
    <name type="scientific">Acutalibacter muris</name>
    <dbReference type="NCBI Taxonomy" id="1796620"/>
    <lineage>
        <taxon>Bacteria</taxon>
        <taxon>Bacillati</taxon>
        <taxon>Bacillota</taxon>
        <taxon>Clostridia</taxon>
        <taxon>Eubacteriales</taxon>
        <taxon>Acutalibacteraceae</taxon>
        <taxon>Acutalibacter</taxon>
    </lineage>
</organism>
<evidence type="ECO:0008006" key="5">
    <source>
        <dbReference type="Google" id="ProtNLM"/>
    </source>
</evidence>
<dbReference type="EMBL" id="CP065321">
    <property type="protein sequence ID" value="QQR30007.1"/>
    <property type="molecule type" value="Genomic_DNA"/>
</dbReference>
<proteinExistence type="predicted"/>
<evidence type="ECO:0000313" key="1">
    <source>
        <dbReference type="EMBL" id="ASB40727.1"/>
    </source>
</evidence>
<accession>A0A1Z2XQI8</accession>
<dbReference type="AlphaFoldDB" id="A0A1Z2XQI8"/>
<keyword evidence="3" id="KW-1185">Reference proteome</keyword>
<reference evidence="3" key="2">
    <citation type="submission" date="2017-05" db="EMBL/GenBank/DDBJ databases">
        <title>Improved OligoMM genomes.</title>
        <authorList>
            <person name="Garzetti D."/>
        </authorList>
    </citation>
    <scope>NUCLEOTIDE SEQUENCE [LARGE SCALE GENOMIC DNA]</scope>
    <source>
        <strain evidence="3">KB18</strain>
    </source>
</reference>